<organism evidence="2 3">
    <name type="scientific">Actinokineospora terrae</name>
    <dbReference type="NCBI Taxonomy" id="155974"/>
    <lineage>
        <taxon>Bacteria</taxon>
        <taxon>Bacillati</taxon>
        <taxon>Actinomycetota</taxon>
        <taxon>Actinomycetes</taxon>
        <taxon>Pseudonocardiales</taxon>
        <taxon>Pseudonocardiaceae</taxon>
        <taxon>Actinokineospora</taxon>
    </lineage>
</organism>
<evidence type="ECO:0000313" key="3">
    <source>
        <dbReference type="Proteomes" id="UP000199051"/>
    </source>
</evidence>
<feature type="compositionally biased region" description="Polar residues" evidence="1">
    <location>
        <begin position="267"/>
        <end position="285"/>
    </location>
</feature>
<dbReference type="EMBL" id="FOGI01000005">
    <property type="protein sequence ID" value="SER75648.1"/>
    <property type="molecule type" value="Genomic_DNA"/>
</dbReference>
<evidence type="ECO:0000256" key="1">
    <source>
        <dbReference type="SAM" id="MobiDB-lite"/>
    </source>
</evidence>
<dbReference type="SUPFAM" id="SSF55073">
    <property type="entry name" value="Nucleotide cyclase"/>
    <property type="match status" value="1"/>
</dbReference>
<dbReference type="RefSeq" id="WP_092777520.1">
    <property type="nucleotide sequence ID" value="NZ_FOGI01000005.1"/>
</dbReference>
<dbReference type="AlphaFoldDB" id="A0A1H9RSW8"/>
<dbReference type="Proteomes" id="UP000199051">
    <property type="component" value="Unassembled WGS sequence"/>
</dbReference>
<sequence length="295" mass="32064">MTDDKTDHPASRATRLPPYRALLVVDIRDFSGLLGHHHAEVTDRVPAVLRAAFERCGLSEVWDTRRFGFGTGDGYAAGFPAEVLPLLLTPFLRALHEELEFWDRVAADAAPLRMRVSVHVGPVTDSGRELLSEGSGVARVEAHRLLDSAPVKDLLTRSGPSTRVAAIVSGRAFTDAVQSGYSGESPELYVQAPVEVKSYSDLAYLRVPVPTGDLLRHGFLPPVTQAEQPTEDIDHAAGSTRNTAHHVHGDVVQAGRDVTQATNNYTFQRPANVNTGSGNQFNGDNAQYHDNRGTR</sequence>
<dbReference type="InterPro" id="IPR029787">
    <property type="entry name" value="Nucleotide_cyclase"/>
</dbReference>
<evidence type="ECO:0000313" key="2">
    <source>
        <dbReference type="EMBL" id="SER75648.1"/>
    </source>
</evidence>
<protein>
    <recommendedName>
        <fullName evidence="4">Adenylate cyclase, class 3</fullName>
    </recommendedName>
</protein>
<dbReference type="STRING" id="155974.SAMN04487818_10568"/>
<name>A0A1H9RSW8_9PSEU</name>
<gene>
    <name evidence="2" type="ORF">SAMN04487818_10568</name>
</gene>
<accession>A0A1H9RSW8</accession>
<feature type="region of interest" description="Disordered" evidence="1">
    <location>
        <begin position="267"/>
        <end position="295"/>
    </location>
</feature>
<reference evidence="3" key="1">
    <citation type="submission" date="2016-10" db="EMBL/GenBank/DDBJ databases">
        <authorList>
            <person name="Varghese N."/>
            <person name="Submissions S."/>
        </authorList>
    </citation>
    <scope>NUCLEOTIDE SEQUENCE [LARGE SCALE GENOMIC DNA]</scope>
    <source>
        <strain evidence="3">DSM 44260</strain>
    </source>
</reference>
<proteinExistence type="predicted"/>
<evidence type="ECO:0008006" key="4">
    <source>
        <dbReference type="Google" id="ProtNLM"/>
    </source>
</evidence>
<keyword evidence="3" id="KW-1185">Reference proteome</keyword>